<dbReference type="EMBL" id="BLKM01002325">
    <property type="protein sequence ID" value="GFG40694.1"/>
    <property type="molecule type" value="Genomic_DNA"/>
</dbReference>
<comment type="caution">
    <text evidence="2">The sequence shown here is derived from an EMBL/GenBank/DDBJ whole genome shotgun (WGS) entry which is preliminary data.</text>
</comment>
<dbReference type="PANTHER" id="PTHR21301:SF10">
    <property type="entry name" value="REVERSE TRANSCRIPTASE DOMAIN-CONTAINING PROTEIN"/>
    <property type="match status" value="1"/>
</dbReference>
<dbReference type="OrthoDB" id="10018421at2759"/>
<name>A0A6L2Q8D6_COPFO</name>
<dbReference type="InterPro" id="IPR058912">
    <property type="entry name" value="HTH_animal"/>
</dbReference>
<dbReference type="AlphaFoldDB" id="A0A6L2Q8D6"/>
<accession>A0A6L2Q8D6</accession>
<gene>
    <name evidence="2" type="ORF">Cfor_04018</name>
</gene>
<keyword evidence="3" id="KW-1185">Reference proteome</keyword>
<dbReference type="Proteomes" id="UP000502823">
    <property type="component" value="Unassembled WGS sequence"/>
</dbReference>
<proteinExistence type="predicted"/>
<organism evidence="2 3">
    <name type="scientific">Coptotermes formosanus</name>
    <name type="common">Formosan subterranean termite</name>
    <dbReference type="NCBI Taxonomy" id="36987"/>
    <lineage>
        <taxon>Eukaryota</taxon>
        <taxon>Metazoa</taxon>
        <taxon>Ecdysozoa</taxon>
        <taxon>Arthropoda</taxon>
        <taxon>Hexapoda</taxon>
        <taxon>Insecta</taxon>
        <taxon>Pterygota</taxon>
        <taxon>Neoptera</taxon>
        <taxon>Polyneoptera</taxon>
        <taxon>Dictyoptera</taxon>
        <taxon>Blattodea</taxon>
        <taxon>Blattoidea</taxon>
        <taxon>Termitoidae</taxon>
        <taxon>Rhinotermitidae</taxon>
        <taxon>Coptotermes</taxon>
    </lineage>
</organism>
<dbReference type="Pfam" id="PF26215">
    <property type="entry name" value="HTH_animal"/>
    <property type="match status" value="1"/>
</dbReference>
<evidence type="ECO:0000313" key="3">
    <source>
        <dbReference type="Proteomes" id="UP000502823"/>
    </source>
</evidence>
<dbReference type="PANTHER" id="PTHR21301">
    <property type="entry name" value="REVERSE TRANSCRIPTASE"/>
    <property type="match status" value="1"/>
</dbReference>
<feature type="domain" description="Helix-turn-helix" evidence="1">
    <location>
        <begin position="109"/>
        <end position="167"/>
    </location>
</feature>
<evidence type="ECO:0000259" key="1">
    <source>
        <dbReference type="Pfam" id="PF26215"/>
    </source>
</evidence>
<sequence>MCYIIGDFPTIYRRKLHCWYTSLLVRFIVGTLLNNKILGYVRYVDDTLIAYDQSITDASSVLKEFNQIHQNTMELEEYKKINFLDLTIPRNNETLEFNIFRKPTYVDKIIPYNSCHPAEHKYATVRYLTKRINTYHLGPAAREDEMISIQNILHSNGFPLHHIDKSMAKYKHSKSKPAHSRENDKKWIAFTFFGKET</sequence>
<evidence type="ECO:0000313" key="2">
    <source>
        <dbReference type="EMBL" id="GFG40694.1"/>
    </source>
</evidence>
<reference evidence="3" key="1">
    <citation type="submission" date="2020-01" db="EMBL/GenBank/DDBJ databases">
        <title>Draft genome sequence of the Termite Coptotermes fromosanus.</title>
        <authorList>
            <person name="Itakura S."/>
            <person name="Yosikawa Y."/>
            <person name="Umezawa K."/>
        </authorList>
    </citation>
    <scope>NUCLEOTIDE SEQUENCE [LARGE SCALE GENOMIC DNA]</scope>
</reference>
<protein>
    <recommendedName>
        <fullName evidence="1">Helix-turn-helix domain-containing protein</fullName>
    </recommendedName>
</protein>
<dbReference type="InParanoid" id="A0A6L2Q8D6"/>